<dbReference type="InterPro" id="IPR025667">
    <property type="entry name" value="SprB_repeat"/>
</dbReference>
<feature type="non-terminal residue" evidence="1">
    <location>
        <position position="1"/>
    </location>
</feature>
<evidence type="ECO:0000313" key="2">
    <source>
        <dbReference type="Proteomes" id="UP000199440"/>
    </source>
</evidence>
<sequence length="445" mass="46309">VNASVAAFGCSAGNNPDNATITVDGSAITGGSGTYVIYEFVDSGSTVVQSGASNVLTVTDRTGDTYTVNVYDDKGCSGSTTATVLPFDEMTGATAAVTTTVTCAPGNDGVITVTATSTASDDTKYEYSIDNGATYVPTNVFGGLSAGTYNFLVRHTDTGCIVTTSARIEEPNTFTIDVVKTSDVVCFGTDTGEVTFRLVDATYTTGFNWTVYNTNGTPADLGDDTSVATGSEAATGPTPIVYLGVGEYYVSISQADNPFCTNIEYFNIAGPGADITGSTVVTDITCVPGNDGSITIADVVGGWGGYTYYVGLEAAGVPATIDFVAGSSFTALPAGTYHAWVRDAQGCERLIRDNIVLDVPEAIVAAIQVTRDNCTNLQGEITVDLPMGGQGSNYTYQLIKDGVNLRAPQNTRVFSGLGAGEYEVLITDQWGCSLNTPSEFLYEQL</sequence>
<protein>
    <submittedName>
        <fullName evidence="1">SprB repeat-containing protein</fullName>
    </submittedName>
</protein>
<dbReference type="EMBL" id="FNGV01000044">
    <property type="protein sequence ID" value="SDN15908.1"/>
    <property type="molecule type" value="Genomic_DNA"/>
</dbReference>
<keyword evidence="2" id="KW-1185">Reference proteome</keyword>
<dbReference type="STRING" id="192904.SAMN04488514_1441"/>
<dbReference type="AlphaFoldDB" id="A0A1G9Z378"/>
<evidence type="ECO:0000313" key="1">
    <source>
        <dbReference type="EMBL" id="SDN15908.1"/>
    </source>
</evidence>
<reference evidence="1 2" key="1">
    <citation type="submission" date="2016-10" db="EMBL/GenBank/DDBJ databases">
        <authorList>
            <person name="de Groot N.N."/>
        </authorList>
    </citation>
    <scope>NUCLEOTIDE SEQUENCE [LARGE SCALE GENOMIC DNA]</scope>
    <source>
        <strain evidence="1 2">DSM 19886</strain>
    </source>
</reference>
<dbReference type="Pfam" id="PF13573">
    <property type="entry name" value="SprB"/>
    <property type="match status" value="1"/>
</dbReference>
<dbReference type="Proteomes" id="UP000199440">
    <property type="component" value="Unassembled WGS sequence"/>
</dbReference>
<gene>
    <name evidence="1" type="ORF">SAMN04488514_1441</name>
</gene>
<name>A0A1G9Z378_9FLAO</name>
<organism evidence="1 2">
    <name type="scientific">Kriegella aquimaris</name>
    <dbReference type="NCBI Taxonomy" id="192904"/>
    <lineage>
        <taxon>Bacteria</taxon>
        <taxon>Pseudomonadati</taxon>
        <taxon>Bacteroidota</taxon>
        <taxon>Flavobacteriia</taxon>
        <taxon>Flavobacteriales</taxon>
        <taxon>Flavobacteriaceae</taxon>
        <taxon>Kriegella</taxon>
    </lineage>
</organism>
<feature type="non-terminal residue" evidence="1">
    <location>
        <position position="445"/>
    </location>
</feature>
<accession>A0A1G9Z378</accession>
<proteinExistence type="predicted"/>